<keyword evidence="1" id="KW-0812">Transmembrane</keyword>
<dbReference type="InterPro" id="IPR048741">
    <property type="entry name" value="Pus10-like_C"/>
</dbReference>
<evidence type="ECO:0000313" key="3">
    <source>
        <dbReference type="EnsemblMetazoa" id="GAUT051063-PA"/>
    </source>
</evidence>
<feature type="transmembrane region" description="Helical" evidence="1">
    <location>
        <begin position="25"/>
        <end position="45"/>
    </location>
</feature>
<keyword evidence="1" id="KW-0472">Membrane</keyword>
<dbReference type="AlphaFoldDB" id="A0A1A9VXT3"/>
<proteinExistence type="predicted"/>
<dbReference type="EnsemblMetazoa" id="GAUT051063-RA">
    <property type="protein sequence ID" value="GAUT051063-PA"/>
    <property type="gene ID" value="GAUT051063"/>
</dbReference>
<accession>A0A1A9VXT3</accession>
<dbReference type="STRING" id="7395.A0A1A9VXT3"/>
<evidence type="ECO:0000259" key="2">
    <source>
        <dbReference type="Pfam" id="PF21238"/>
    </source>
</evidence>
<name>A0A1A9VXT3_GLOAU</name>
<organism evidence="3 4">
    <name type="scientific">Glossina austeni</name>
    <name type="common">Savannah tsetse fly</name>
    <dbReference type="NCBI Taxonomy" id="7395"/>
    <lineage>
        <taxon>Eukaryota</taxon>
        <taxon>Metazoa</taxon>
        <taxon>Ecdysozoa</taxon>
        <taxon>Arthropoda</taxon>
        <taxon>Hexapoda</taxon>
        <taxon>Insecta</taxon>
        <taxon>Pterygota</taxon>
        <taxon>Neoptera</taxon>
        <taxon>Endopterygota</taxon>
        <taxon>Diptera</taxon>
        <taxon>Brachycera</taxon>
        <taxon>Muscomorpha</taxon>
        <taxon>Hippoboscoidea</taxon>
        <taxon>Glossinidae</taxon>
        <taxon>Glossina</taxon>
    </lineage>
</organism>
<keyword evidence="4" id="KW-1185">Reference proteome</keyword>
<dbReference type="Pfam" id="PF21238">
    <property type="entry name" value="Pus10_C"/>
    <property type="match status" value="1"/>
</dbReference>
<dbReference type="Proteomes" id="UP000078200">
    <property type="component" value="Unassembled WGS sequence"/>
</dbReference>
<evidence type="ECO:0000313" key="4">
    <source>
        <dbReference type="Proteomes" id="UP000078200"/>
    </source>
</evidence>
<reference evidence="3" key="1">
    <citation type="submission" date="2020-05" db="UniProtKB">
        <authorList>
            <consortium name="EnsemblMetazoa"/>
        </authorList>
    </citation>
    <scope>IDENTIFICATION</scope>
    <source>
        <strain evidence="3">TTRI</strain>
    </source>
</reference>
<feature type="domain" description="Pus10-like C-terminal" evidence="2">
    <location>
        <begin position="140"/>
        <end position="167"/>
    </location>
</feature>
<protein>
    <recommendedName>
        <fullName evidence="2">Pus10-like C-terminal domain-containing protein</fullName>
    </recommendedName>
</protein>
<dbReference type="VEuPathDB" id="VectorBase:GAUT051063"/>
<dbReference type="Gene3D" id="3.30.70.3190">
    <property type="match status" value="1"/>
</dbReference>
<keyword evidence="1" id="KW-1133">Transmembrane helix</keyword>
<sequence length="310" mass="35650">MQEWFCDSRQTKAMKMMYVENIRKLPLYCSSAHFMVMLLLLLYLLQRCCSGSIGSDLAASSSTTIRPFLERVQFCGMYCQSTTLRETFKDLQSFINSCDNIEGGTSECFERKNSYKGSLQNDVADVFNFNILPALYGWLGQAGTYIKELVHGEFGRTVPSIAALIGRPSILWRSMLWLSIWIGPIQSKIHHFLGLPFGAVDFPTVKYGVKFFESNDEFICSHISDSGDELLFLCQFQRCYCWRDEKLDRFKKSSRRVSGPTGYAKRNIMKGRLKPGFSLIIDHKMIEHILETCNALKDFKRFIKYALSIH</sequence>
<evidence type="ECO:0000256" key="1">
    <source>
        <dbReference type="SAM" id="Phobius"/>
    </source>
</evidence>